<dbReference type="Proteomes" id="UP000465266">
    <property type="component" value="Unassembled WGS sequence"/>
</dbReference>
<feature type="domain" description="Endonuclease/exonuclease/phosphatase" evidence="2">
    <location>
        <begin position="99"/>
        <end position="189"/>
    </location>
</feature>
<comment type="caution">
    <text evidence="3">The sequence shown here is derived from an EMBL/GenBank/DDBJ whole genome shotgun (WGS) entry which is preliminary data.</text>
</comment>
<dbReference type="Pfam" id="PF14529">
    <property type="entry name" value="Exo_endo_phos_2"/>
    <property type="match status" value="1"/>
</dbReference>
<evidence type="ECO:0000259" key="2">
    <source>
        <dbReference type="Pfam" id="PF14529"/>
    </source>
</evidence>
<name>A0ABQ1BEK8_9EURO</name>
<evidence type="ECO:0000313" key="3">
    <source>
        <dbReference type="EMBL" id="GFG00056.1"/>
    </source>
</evidence>
<dbReference type="PANTHER" id="PTHR33395">
    <property type="entry name" value="TRANSCRIPTASE, PUTATIVE-RELATED-RELATED"/>
    <property type="match status" value="1"/>
</dbReference>
<dbReference type="EMBL" id="BLKG01000247">
    <property type="protein sequence ID" value="GFG00056.1"/>
    <property type="molecule type" value="Genomic_DNA"/>
</dbReference>
<keyword evidence="4" id="KW-1185">Reference proteome</keyword>
<dbReference type="InterPro" id="IPR005135">
    <property type="entry name" value="Endo/exonuclease/phosphatase"/>
</dbReference>
<reference evidence="3 4" key="1">
    <citation type="submission" date="2020-01" db="EMBL/GenBank/DDBJ databases">
        <title>Draft genome sequence of Aspergillus udagawae IFM 53868.</title>
        <authorList>
            <person name="Takahashi H."/>
            <person name="Yaguchi T."/>
        </authorList>
    </citation>
    <scope>NUCLEOTIDE SEQUENCE [LARGE SCALE GENOMIC DNA]</scope>
    <source>
        <strain evidence="3 4">IFM 53868</strain>
    </source>
</reference>
<gene>
    <name evidence="3" type="ORF">IFM53868_10595</name>
</gene>
<sequence length="458" mass="52377">MHKLFQILQYNVHRSKNVVMAQFLRDPKVLEADIIAIQEPWDNPFQDTTHQLLYPEQTRGRARVCLYVSRKIDPMKWKHTVHSRDCQELELHYGTGTLRLYNIYNPRLDADSQTDTLDILEQVINRQNSSCLLLGDFNLHHPAWGGDYIRHTDTRSDKLLELTDAWLLDLWTEPGAITRDEQGHQSTINPHRWSNDLKTPSQIEDATDFLIEVVQQAIAYSTPWARPSSEWANPDWTPECTEMVKLTRLCRRIYTETHTNDDWEAYTKVRNRKGKVISRSLQRGHRKRVRETVDQGPRGMWRIAKRARNRAGGQTGIIPTLCQGDHIAETAEQKVNLLCEAFFPAPPQADISDIQGRVYDQSRDVVFPDINEHEIIKAIRKAPPDKAPGLDAIPNKVWHALIAVSTFIQALKTLFNACICAGHNPRHFQASITSSCAKQHPETSASPSLTAQSPSLIL</sequence>
<dbReference type="PANTHER" id="PTHR33395:SF21">
    <property type="entry name" value="PERICARDIN"/>
    <property type="match status" value="1"/>
</dbReference>
<dbReference type="InterPro" id="IPR036691">
    <property type="entry name" value="Endo/exonu/phosph_ase_sf"/>
</dbReference>
<dbReference type="Gene3D" id="3.60.10.10">
    <property type="entry name" value="Endonuclease/exonuclease/phosphatase"/>
    <property type="match status" value="1"/>
</dbReference>
<proteinExistence type="predicted"/>
<organism evidence="3 4">
    <name type="scientific">Aspergillus udagawae</name>
    <dbReference type="NCBI Taxonomy" id="91492"/>
    <lineage>
        <taxon>Eukaryota</taxon>
        <taxon>Fungi</taxon>
        <taxon>Dikarya</taxon>
        <taxon>Ascomycota</taxon>
        <taxon>Pezizomycotina</taxon>
        <taxon>Eurotiomycetes</taxon>
        <taxon>Eurotiomycetidae</taxon>
        <taxon>Eurotiales</taxon>
        <taxon>Aspergillaceae</taxon>
        <taxon>Aspergillus</taxon>
        <taxon>Aspergillus subgen. Fumigati</taxon>
    </lineage>
</organism>
<accession>A0ABQ1BEK8</accession>
<feature type="region of interest" description="Disordered" evidence="1">
    <location>
        <begin position="439"/>
        <end position="458"/>
    </location>
</feature>
<dbReference type="SUPFAM" id="SSF56219">
    <property type="entry name" value="DNase I-like"/>
    <property type="match status" value="1"/>
</dbReference>
<evidence type="ECO:0000256" key="1">
    <source>
        <dbReference type="SAM" id="MobiDB-lite"/>
    </source>
</evidence>
<evidence type="ECO:0000313" key="4">
    <source>
        <dbReference type="Proteomes" id="UP000465266"/>
    </source>
</evidence>
<protein>
    <recommendedName>
        <fullName evidence="2">Endonuclease/exonuclease/phosphatase domain-containing protein</fullName>
    </recommendedName>
</protein>